<evidence type="ECO:0000256" key="4">
    <source>
        <dbReference type="ARBA" id="ARBA00022553"/>
    </source>
</evidence>
<dbReference type="Gene3D" id="3.30.565.10">
    <property type="entry name" value="Histidine kinase-like ATPase, C-terminal domain"/>
    <property type="match status" value="1"/>
</dbReference>
<feature type="transmembrane region" description="Helical" evidence="9">
    <location>
        <begin position="284"/>
        <end position="302"/>
    </location>
</feature>
<dbReference type="EMBL" id="CP028919">
    <property type="protein sequence ID" value="AWB50513.1"/>
    <property type="molecule type" value="Genomic_DNA"/>
</dbReference>
<dbReference type="CDD" id="cd06225">
    <property type="entry name" value="HAMP"/>
    <property type="match status" value="1"/>
</dbReference>
<evidence type="ECO:0000256" key="5">
    <source>
        <dbReference type="ARBA" id="ARBA00022679"/>
    </source>
</evidence>
<keyword evidence="5" id="KW-0808">Transferase</keyword>
<accession>A0A2S0URU3</accession>
<dbReference type="InterPro" id="IPR036890">
    <property type="entry name" value="HATPase_C_sf"/>
</dbReference>
<dbReference type="KEGG" id="geh:HYN69_18025"/>
<dbReference type="Pfam" id="PF07568">
    <property type="entry name" value="HisKA_2"/>
    <property type="match status" value="1"/>
</dbReference>
<dbReference type="PROSITE" id="PS50885">
    <property type="entry name" value="HAMP"/>
    <property type="match status" value="1"/>
</dbReference>
<proteinExistence type="predicted"/>
<sequence length="571" mass="60931">MITVAPSEAARRFIDRLGVRLGLVIGLALLPVGAMAVIQANDLLSEARARSEAALAGETLRAVRPKLGLIKRAQGMAEALAALGPGTAGCEALWRVVDGSDFAFAGYYGTNGQARCRTPAAPPSFVGSRGLAAILTGSSAGLALMRGAKDSVDIVALHPERDAGGVVTGFAAVSPKPASTLSLATEKSAASSGFSLFLFDRSGAVLSGQDGYSASKSLLPQGQPLQNLADPEVASFTATSEGGGERVYSLVRLVEGELFALGTWPAERRGLAAMNALPPLVMPALMWAMSLIAAWIAAEMLVTRHIRRLRSAIRDFAGGNRVVRPLDMKTAPREIRDATEAFQRMTDAILRDEAELEDMLREKELLLREVHHRVKNNLQLIASIVNMQLRRTRSDETRSVMRALQERVVSLAAIHNGLYQTSDLSEISVQTLFSGIIEQVTRNAQVRGQIVAVESNLQPVQLTVDQAVPLALLLTEALSNALKYAGTEDGTAPRIVVTFSVEKTGEAQLEVANSVTGTARSIDLDTTGTGIGTQLLRGFTKQLGGEFSREFTGGMCYLRVWFSLLPRAEAA</sequence>
<comment type="subcellular location">
    <subcellularLocation>
        <location evidence="2">Membrane</location>
    </subcellularLocation>
</comment>
<reference evidence="11 12" key="1">
    <citation type="submission" date="2018-04" db="EMBL/GenBank/DDBJ databases">
        <title>Genome sequencing of Gemmobacter.</title>
        <authorList>
            <person name="Yi H."/>
            <person name="Baek M.-G."/>
        </authorList>
    </citation>
    <scope>NUCLEOTIDE SEQUENCE [LARGE SCALE GENOMIC DNA]</scope>
    <source>
        <strain evidence="11 12">HYN0069</strain>
        <plasmid evidence="12">Plasmid unnamed1</plasmid>
    </source>
</reference>
<dbReference type="InterPro" id="IPR011495">
    <property type="entry name" value="Sig_transdc_His_kin_sub2_dim/P"/>
</dbReference>
<dbReference type="GO" id="GO:0004673">
    <property type="term" value="F:protein histidine kinase activity"/>
    <property type="evidence" value="ECO:0007669"/>
    <property type="project" value="UniProtKB-EC"/>
</dbReference>
<evidence type="ECO:0000259" key="10">
    <source>
        <dbReference type="PROSITE" id="PS50885"/>
    </source>
</evidence>
<evidence type="ECO:0000256" key="3">
    <source>
        <dbReference type="ARBA" id="ARBA00012438"/>
    </source>
</evidence>
<keyword evidence="4" id="KW-0597">Phosphoprotein</keyword>
<keyword evidence="9" id="KW-1133">Transmembrane helix</keyword>
<feature type="domain" description="HAMP" evidence="10">
    <location>
        <begin position="300"/>
        <end position="354"/>
    </location>
</feature>
<dbReference type="SUPFAM" id="SSF55874">
    <property type="entry name" value="ATPase domain of HSP90 chaperone/DNA topoisomerase II/histidine kinase"/>
    <property type="match status" value="1"/>
</dbReference>
<evidence type="ECO:0000256" key="9">
    <source>
        <dbReference type="SAM" id="Phobius"/>
    </source>
</evidence>
<dbReference type="PANTHER" id="PTHR41523:SF8">
    <property type="entry name" value="ETHYLENE RESPONSE SENSOR PROTEIN"/>
    <property type="match status" value="1"/>
</dbReference>
<dbReference type="InterPro" id="IPR003594">
    <property type="entry name" value="HATPase_dom"/>
</dbReference>
<gene>
    <name evidence="11" type="ORF">HYN69_18025</name>
</gene>
<evidence type="ECO:0000256" key="1">
    <source>
        <dbReference type="ARBA" id="ARBA00000085"/>
    </source>
</evidence>
<dbReference type="PANTHER" id="PTHR41523">
    <property type="entry name" value="TWO-COMPONENT SYSTEM SENSOR PROTEIN"/>
    <property type="match status" value="1"/>
</dbReference>
<dbReference type="InterPro" id="IPR003660">
    <property type="entry name" value="HAMP_dom"/>
</dbReference>
<dbReference type="EC" id="2.7.13.3" evidence="3"/>
<keyword evidence="9" id="KW-0812">Transmembrane</keyword>
<name>A0A2S0URU3_9RHOB</name>
<organism evidence="11 12">
    <name type="scientific">Paragemmobacter aquarius</name>
    <dbReference type="NCBI Taxonomy" id="2169400"/>
    <lineage>
        <taxon>Bacteria</taxon>
        <taxon>Pseudomonadati</taxon>
        <taxon>Pseudomonadota</taxon>
        <taxon>Alphaproteobacteria</taxon>
        <taxon>Rhodobacterales</taxon>
        <taxon>Paracoccaceae</taxon>
        <taxon>Paragemmobacter</taxon>
    </lineage>
</organism>
<comment type="catalytic activity">
    <reaction evidence="1">
        <text>ATP + protein L-histidine = ADP + protein N-phospho-L-histidine.</text>
        <dbReference type="EC" id="2.7.13.3"/>
    </reaction>
</comment>
<keyword evidence="7 11" id="KW-0418">Kinase</keyword>
<evidence type="ECO:0000256" key="2">
    <source>
        <dbReference type="ARBA" id="ARBA00004370"/>
    </source>
</evidence>
<keyword evidence="11" id="KW-0614">Plasmid</keyword>
<keyword evidence="8" id="KW-0067">ATP-binding</keyword>
<evidence type="ECO:0000313" key="11">
    <source>
        <dbReference type="EMBL" id="AWB50513.1"/>
    </source>
</evidence>
<dbReference type="AlphaFoldDB" id="A0A2S0URU3"/>
<dbReference type="Gene3D" id="3.30.450.20">
    <property type="entry name" value="PAS domain"/>
    <property type="match status" value="1"/>
</dbReference>
<protein>
    <recommendedName>
        <fullName evidence="3">histidine kinase</fullName>
        <ecNumber evidence="3">2.7.13.3</ecNumber>
    </recommendedName>
</protein>
<dbReference type="GO" id="GO:0007165">
    <property type="term" value="P:signal transduction"/>
    <property type="evidence" value="ECO:0007669"/>
    <property type="project" value="InterPro"/>
</dbReference>
<keyword evidence="12" id="KW-1185">Reference proteome</keyword>
<keyword evidence="9" id="KW-0472">Membrane</keyword>
<dbReference type="SMART" id="SM00387">
    <property type="entry name" value="HATPase_c"/>
    <property type="match status" value="1"/>
</dbReference>
<dbReference type="GO" id="GO:0005524">
    <property type="term" value="F:ATP binding"/>
    <property type="evidence" value="ECO:0007669"/>
    <property type="project" value="UniProtKB-KW"/>
</dbReference>
<evidence type="ECO:0000256" key="6">
    <source>
        <dbReference type="ARBA" id="ARBA00022741"/>
    </source>
</evidence>
<evidence type="ECO:0000313" key="12">
    <source>
        <dbReference type="Proteomes" id="UP000244496"/>
    </source>
</evidence>
<dbReference type="OrthoDB" id="9767435at2"/>
<dbReference type="GO" id="GO:0016020">
    <property type="term" value="C:membrane"/>
    <property type="evidence" value="ECO:0007669"/>
    <property type="project" value="UniProtKB-SubCell"/>
</dbReference>
<dbReference type="RefSeq" id="WP_108437322.1">
    <property type="nucleotide sequence ID" value="NZ_CP028919.1"/>
</dbReference>
<geneLocation type="plasmid" evidence="11">
    <name>unnamed1</name>
</geneLocation>
<feature type="transmembrane region" description="Helical" evidence="9">
    <location>
        <begin position="21"/>
        <end position="40"/>
    </location>
</feature>
<evidence type="ECO:0000256" key="8">
    <source>
        <dbReference type="ARBA" id="ARBA00022840"/>
    </source>
</evidence>
<keyword evidence="6" id="KW-0547">Nucleotide-binding</keyword>
<dbReference type="Proteomes" id="UP000244496">
    <property type="component" value="Plasmid unnamed1"/>
</dbReference>
<evidence type="ECO:0000256" key="7">
    <source>
        <dbReference type="ARBA" id="ARBA00022777"/>
    </source>
</evidence>